<dbReference type="Pfam" id="PF09369">
    <property type="entry name" value="MZB"/>
    <property type="match status" value="1"/>
</dbReference>
<reference evidence="3" key="1">
    <citation type="journal article" date="2019" name="Int. J. Syst. Evol. Microbiol.">
        <title>The Global Catalogue of Microorganisms (GCM) 10K type strain sequencing project: providing services to taxonomists for standard genome sequencing and annotation.</title>
        <authorList>
            <consortium name="The Broad Institute Genomics Platform"/>
            <consortium name="The Broad Institute Genome Sequencing Center for Infectious Disease"/>
            <person name="Wu L."/>
            <person name="Ma J."/>
        </authorList>
    </citation>
    <scope>NUCLEOTIDE SEQUENCE [LARGE SCALE GENOMIC DNA]</scope>
    <source>
        <strain evidence="3">KCTC 52039</strain>
    </source>
</reference>
<evidence type="ECO:0000313" key="3">
    <source>
        <dbReference type="Proteomes" id="UP001595547"/>
    </source>
</evidence>
<dbReference type="Proteomes" id="UP001595547">
    <property type="component" value="Unassembled WGS sequence"/>
</dbReference>
<proteinExistence type="predicted"/>
<dbReference type="NCBIfam" id="NF038324">
    <property type="entry name" value="DrmB_fam"/>
    <property type="match status" value="1"/>
</dbReference>
<name>A0ABV7J331_9RHOB</name>
<evidence type="ECO:0000259" key="1">
    <source>
        <dbReference type="Pfam" id="PF09369"/>
    </source>
</evidence>
<comment type="caution">
    <text evidence="2">The sequence shown here is derived from an EMBL/GenBank/DDBJ whole genome shotgun (WGS) entry which is preliminary data.</text>
</comment>
<dbReference type="RefSeq" id="WP_380074930.1">
    <property type="nucleotide sequence ID" value="NZ_JBHRTO010000003.1"/>
</dbReference>
<protein>
    <submittedName>
        <fullName evidence="2">DrmB family protein</fullName>
    </submittedName>
</protein>
<dbReference type="InterPro" id="IPR018973">
    <property type="entry name" value="MZB"/>
</dbReference>
<dbReference type="EMBL" id="JBHRTO010000003">
    <property type="protein sequence ID" value="MFC3183246.1"/>
    <property type="molecule type" value="Genomic_DNA"/>
</dbReference>
<sequence length="618" mass="68323">MTGIGKIRRSQVIGTYGPGAIIDFRSPEGAPISAVSGGLELWEEAKLDHRQRIHEVRLQASLNVDFFHQPPVGKYKTAARDAKGYAIEEDRELPAVRFPEWCFCPSCDRLKHIRDWVSDPAKPDRWCPVCSGQKGKPKRQFVVPVRLVAACEAGHLDEFPWDRWVGHVEGCKRRDLKLVGEAAGLAGLVVKCDGCGAEKSLAKAYGPHALERIGHSCTGRRPWLPLAHREACGHAAAVIQRGASNAWFPIVESAIDIPPFSDEFTQFIRQEQYWKAFKALGDPAHIRGVIEDNELMEEWHGPPMTLREMEAQIRRIFDRDQQGPETDLRAEEYARLVAPPTQGVTDRNFKIEVEAIPDGLAGFVGHLVRVERLREVRVLTGFTRLTALGQEKQAREPASLSASKKKNWLPAVEVFGEGIFVTLDLVRLREWEQRPPVCARIAALNAQLEQAAKARGGTPVAPWPLTARRVLIHTLCHAVIDRLSLDCGYSSSSVRERLYSGPEGSDMAGFLIYTSAPGADGTLGGLSREGRAERFGATLRKAIDDTRWCSSDPLCSDGLAALFDSGNHAACHACCFLPETACEHFNQYLDRALVTGTPEEQSQPGETPLSLAFFPSGY</sequence>
<accession>A0ABV7J331</accession>
<evidence type="ECO:0000313" key="2">
    <source>
        <dbReference type="EMBL" id="MFC3183246.1"/>
    </source>
</evidence>
<feature type="domain" description="MrfA-like Zn-binding" evidence="1">
    <location>
        <begin position="475"/>
        <end position="575"/>
    </location>
</feature>
<organism evidence="2 3">
    <name type="scientific">Cypionkella sinensis</name>
    <dbReference type="NCBI Taxonomy" id="1756043"/>
    <lineage>
        <taxon>Bacteria</taxon>
        <taxon>Pseudomonadati</taxon>
        <taxon>Pseudomonadota</taxon>
        <taxon>Alphaproteobacteria</taxon>
        <taxon>Rhodobacterales</taxon>
        <taxon>Paracoccaceae</taxon>
        <taxon>Cypionkella</taxon>
    </lineage>
</organism>
<keyword evidence="3" id="KW-1185">Reference proteome</keyword>
<dbReference type="InterPro" id="IPR047721">
    <property type="entry name" value="DrmB"/>
</dbReference>
<gene>
    <name evidence="2" type="primary">drmB</name>
    <name evidence="2" type="ORF">ACFOGH_19785</name>
</gene>